<name>A0ABQ3ZD04_9ACTN</name>
<feature type="transmembrane region" description="Helical" evidence="1">
    <location>
        <begin position="62"/>
        <end position="79"/>
    </location>
</feature>
<evidence type="ECO:0000259" key="2">
    <source>
        <dbReference type="Pfam" id="PF00501"/>
    </source>
</evidence>
<proteinExistence type="predicted"/>
<evidence type="ECO:0000313" key="4">
    <source>
        <dbReference type="Proteomes" id="UP000637628"/>
    </source>
</evidence>
<feature type="domain" description="AMP-dependent synthetase/ligase" evidence="2">
    <location>
        <begin position="11"/>
        <end position="73"/>
    </location>
</feature>
<keyword evidence="4" id="KW-1185">Reference proteome</keyword>
<organism evidence="3 4">
    <name type="scientific">Paractinoplanes durhamensis</name>
    <dbReference type="NCBI Taxonomy" id="113563"/>
    <lineage>
        <taxon>Bacteria</taxon>
        <taxon>Bacillati</taxon>
        <taxon>Actinomycetota</taxon>
        <taxon>Actinomycetes</taxon>
        <taxon>Micromonosporales</taxon>
        <taxon>Micromonosporaceae</taxon>
        <taxon>Paractinoplanes</taxon>
    </lineage>
</organism>
<evidence type="ECO:0000313" key="3">
    <source>
        <dbReference type="EMBL" id="GIE07713.1"/>
    </source>
</evidence>
<keyword evidence="1" id="KW-0472">Membrane</keyword>
<dbReference type="InterPro" id="IPR000873">
    <property type="entry name" value="AMP-dep_synth/lig_dom"/>
</dbReference>
<gene>
    <name evidence="3" type="ORF">Adu01nite_90630</name>
</gene>
<sequence>MFNLAMLLDGSTRNQPDRTAVVVNPQDWTYADVDAQARRVAALCVERAIAPGDRVALSCPNIQWFPAIYYGILIGVLRFREKRRNFTSPEVYSLIKPPRRVNNGRDHYS</sequence>
<keyword evidence="1" id="KW-1133">Transmembrane helix</keyword>
<dbReference type="SUPFAM" id="SSF56801">
    <property type="entry name" value="Acetyl-CoA synthetase-like"/>
    <property type="match status" value="1"/>
</dbReference>
<dbReference type="InterPro" id="IPR042099">
    <property type="entry name" value="ANL_N_sf"/>
</dbReference>
<dbReference type="Gene3D" id="3.40.50.12780">
    <property type="entry name" value="N-terminal domain of ligase-like"/>
    <property type="match status" value="1"/>
</dbReference>
<evidence type="ECO:0000256" key="1">
    <source>
        <dbReference type="SAM" id="Phobius"/>
    </source>
</evidence>
<comment type="caution">
    <text evidence="3">The sequence shown here is derived from an EMBL/GenBank/DDBJ whole genome shotgun (WGS) entry which is preliminary data.</text>
</comment>
<dbReference type="Pfam" id="PF00501">
    <property type="entry name" value="AMP-binding"/>
    <property type="match status" value="1"/>
</dbReference>
<dbReference type="RefSeq" id="WP_203735548.1">
    <property type="nucleotide sequence ID" value="NZ_BAAATX010000046.1"/>
</dbReference>
<dbReference type="EMBL" id="BOML01000088">
    <property type="protein sequence ID" value="GIE07713.1"/>
    <property type="molecule type" value="Genomic_DNA"/>
</dbReference>
<dbReference type="Proteomes" id="UP000637628">
    <property type="component" value="Unassembled WGS sequence"/>
</dbReference>
<protein>
    <recommendedName>
        <fullName evidence="2">AMP-dependent synthetase/ligase domain-containing protein</fullName>
    </recommendedName>
</protein>
<accession>A0ABQ3ZD04</accession>
<reference evidence="3 4" key="1">
    <citation type="submission" date="2021-01" db="EMBL/GenBank/DDBJ databases">
        <title>Whole genome shotgun sequence of Actinoplanes durhamensis NBRC 14914.</title>
        <authorList>
            <person name="Komaki H."/>
            <person name="Tamura T."/>
        </authorList>
    </citation>
    <scope>NUCLEOTIDE SEQUENCE [LARGE SCALE GENOMIC DNA]</scope>
    <source>
        <strain evidence="3 4">NBRC 14914</strain>
    </source>
</reference>
<keyword evidence="1" id="KW-0812">Transmembrane</keyword>